<keyword evidence="1" id="KW-0175">Coiled coil</keyword>
<feature type="region of interest" description="Disordered" evidence="2">
    <location>
        <begin position="1"/>
        <end position="32"/>
    </location>
</feature>
<dbReference type="EMBL" id="JAXOVC010000010">
    <property type="protein sequence ID" value="KAK4496272.1"/>
    <property type="molecule type" value="Genomic_DNA"/>
</dbReference>
<name>A0ABR0E4B4_ZASCE</name>
<reference evidence="3 4" key="1">
    <citation type="journal article" date="2023" name="G3 (Bethesda)">
        <title>A chromosome-level genome assembly of Zasmidium syzygii isolated from banana leaves.</title>
        <authorList>
            <person name="van Westerhoven A.C."/>
            <person name="Mehrabi R."/>
            <person name="Talebi R."/>
            <person name="Steentjes M.B.F."/>
            <person name="Corcolon B."/>
            <person name="Chong P.A."/>
            <person name="Kema G.H.J."/>
            <person name="Seidl M.F."/>
        </authorList>
    </citation>
    <scope>NUCLEOTIDE SEQUENCE [LARGE SCALE GENOMIC DNA]</scope>
    <source>
        <strain evidence="3 4">P124</strain>
    </source>
</reference>
<protein>
    <submittedName>
        <fullName evidence="3">Uncharacterized protein</fullName>
    </submittedName>
</protein>
<evidence type="ECO:0000256" key="2">
    <source>
        <dbReference type="SAM" id="MobiDB-lite"/>
    </source>
</evidence>
<feature type="compositionally biased region" description="Basic residues" evidence="2">
    <location>
        <begin position="1"/>
        <end position="11"/>
    </location>
</feature>
<proteinExistence type="predicted"/>
<gene>
    <name evidence="3" type="ORF">PRZ48_012252</name>
</gene>
<feature type="coiled-coil region" evidence="1">
    <location>
        <begin position="195"/>
        <end position="275"/>
    </location>
</feature>
<organism evidence="3 4">
    <name type="scientific">Zasmidium cellare</name>
    <name type="common">Wine cellar mold</name>
    <name type="synonym">Racodium cellare</name>
    <dbReference type="NCBI Taxonomy" id="395010"/>
    <lineage>
        <taxon>Eukaryota</taxon>
        <taxon>Fungi</taxon>
        <taxon>Dikarya</taxon>
        <taxon>Ascomycota</taxon>
        <taxon>Pezizomycotina</taxon>
        <taxon>Dothideomycetes</taxon>
        <taxon>Dothideomycetidae</taxon>
        <taxon>Mycosphaerellales</taxon>
        <taxon>Mycosphaerellaceae</taxon>
        <taxon>Zasmidium</taxon>
    </lineage>
</organism>
<accession>A0ABR0E4B4</accession>
<sequence>MAHVQARRRKPVTIPASVQKENRAPPTGKKTVSINGIFDHVKKPRKTHEVRSVLSPRPAGIPKMKATPGYFTGKGANLTKGKVAEPGFFAKYRANGEKTPSGLHFSDPIADYRETVSANFERRAEQWRKELSLRRDGLDINGNPMRKAPVPTQADIDALAKELEELQRPIEDEVLHIQDPQTGNATKTRKLGETMEMLDQRLEKKFAQIQQLEIEQRRLDEEVEAIKKQVLGDDKDYKKAKDDYEAQLAMLQKEVEKAEAQAKSEMDEVKRKDRNAKKAFNQKFLALLNGMDDFE</sequence>
<evidence type="ECO:0000256" key="1">
    <source>
        <dbReference type="SAM" id="Coils"/>
    </source>
</evidence>
<evidence type="ECO:0000313" key="4">
    <source>
        <dbReference type="Proteomes" id="UP001305779"/>
    </source>
</evidence>
<keyword evidence="4" id="KW-1185">Reference proteome</keyword>
<dbReference type="Proteomes" id="UP001305779">
    <property type="component" value="Unassembled WGS sequence"/>
</dbReference>
<evidence type="ECO:0000313" key="3">
    <source>
        <dbReference type="EMBL" id="KAK4496272.1"/>
    </source>
</evidence>
<comment type="caution">
    <text evidence="3">The sequence shown here is derived from an EMBL/GenBank/DDBJ whole genome shotgun (WGS) entry which is preliminary data.</text>
</comment>